<keyword evidence="4" id="KW-0418">Kinase</keyword>
<dbReference type="Proteomes" id="UP000887567">
    <property type="component" value="Unplaced"/>
</dbReference>
<dbReference type="EnsemblMetazoa" id="XM_021045360.2">
    <property type="protein sequence ID" value="XP_020901019.2"/>
    <property type="gene ID" value="LOC110239627"/>
</dbReference>
<dbReference type="SUPFAM" id="SSF56112">
    <property type="entry name" value="Protein kinase-like (PK-like)"/>
    <property type="match status" value="1"/>
</dbReference>
<dbReference type="SMART" id="SM00220">
    <property type="entry name" value="S_TKc"/>
    <property type="match status" value="1"/>
</dbReference>
<feature type="compositionally biased region" description="Polar residues" evidence="5">
    <location>
        <begin position="486"/>
        <end position="497"/>
    </location>
</feature>
<dbReference type="GO" id="GO:0005524">
    <property type="term" value="F:ATP binding"/>
    <property type="evidence" value="ECO:0007669"/>
    <property type="project" value="UniProtKB-UniRule"/>
</dbReference>
<reference evidence="7" key="1">
    <citation type="submission" date="2022-11" db="UniProtKB">
        <authorList>
            <consortium name="EnsemblMetazoa"/>
        </authorList>
    </citation>
    <scope>IDENTIFICATION</scope>
</reference>
<dbReference type="InterPro" id="IPR008271">
    <property type="entry name" value="Ser/Thr_kinase_AS"/>
</dbReference>
<dbReference type="InterPro" id="IPR045133">
    <property type="entry name" value="IRE1/2-like"/>
</dbReference>
<dbReference type="InterPro" id="IPR000719">
    <property type="entry name" value="Prot_kinase_dom"/>
</dbReference>
<keyword evidence="8" id="KW-1185">Reference proteome</keyword>
<evidence type="ECO:0000259" key="6">
    <source>
        <dbReference type="PROSITE" id="PS50011"/>
    </source>
</evidence>
<evidence type="ECO:0000313" key="7">
    <source>
        <dbReference type="EnsemblMetazoa" id="XP_020901019.2"/>
    </source>
</evidence>
<comment type="similarity">
    <text evidence="4">Belongs to the protein kinase superfamily.</text>
</comment>
<dbReference type="GO" id="GO:0004521">
    <property type="term" value="F:RNA endonuclease activity"/>
    <property type="evidence" value="ECO:0007669"/>
    <property type="project" value="InterPro"/>
</dbReference>
<keyword evidence="1 3" id="KW-0547">Nucleotide-binding</keyword>
<dbReference type="PANTHER" id="PTHR13954:SF6">
    <property type="entry name" value="NON-SPECIFIC SERINE_THREONINE PROTEIN KINASE"/>
    <property type="match status" value="1"/>
</dbReference>
<dbReference type="PROSITE" id="PS00108">
    <property type="entry name" value="PROTEIN_KINASE_ST"/>
    <property type="match status" value="1"/>
</dbReference>
<dbReference type="GO" id="GO:0051082">
    <property type="term" value="F:unfolded protein binding"/>
    <property type="evidence" value="ECO:0007669"/>
    <property type="project" value="TreeGrafter"/>
</dbReference>
<dbReference type="InterPro" id="IPR017441">
    <property type="entry name" value="Protein_kinase_ATP_BS"/>
</dbReference>
<keyword evidence="2 3" id="KW-0067">ATP-binding</keyword>
<evidence type="ECO:0000256" key="2">
    <source>
        <dbReference type="ARBA" id="ARBA00022840"/>
    </source>
</evidence>
<keyword evidence="4" id="KW-0808">Transferase</keyword>
<dbReference type="PANTHER" id="PTHR13954">
    <property type="entry name" value="IRE1-RELATED"/>
    <property type="match status" value="1"/>
</dbReference>
<feature type="region of interest" description="Disordered" evidence="5">
    <location>
        <begin position="476"/>
        <end position="497"/>
    </location>
</feature>
<protein>
    <recommendedName>
        <fullName evidence="6">Protein kinase domain-containing protein</fullName>
    </recommendedName>
</protein>
<dbReference type="InterPro" id="IPR011009">
    <property type="entry name" value="Kinase-like_dom_sf"/>
</dbReference>
<evidence type="ECO:0000256" key="5">
    <source>
        <dbReference type="SAM" id="MobiDB-lite"/>
    </source>
</evidence>
<dbReference type="GO" id="GO:0004674">
    <property type="term" value="F:protein serine/threonine kinase activity"/>
    <property type="evidence" value="ECO:0007669"/>
    <property type="project" value="UniProtKB-KW"/>
</dbReference>
<dbReference type="GeneID" id="110239627"/>
<dbReference type="Gene3D" id="1.10.510.10">
    <property type="entry name" value="Transferase(Phosphotransferase) domain 1"/>
    <property type="match status" value="1"/>
</dbReference>
<sequence>MGFDLWTCDRNGDSVISILIKENSFELADDLIENTCNNSRNLQDPILVGVLNAICKDESTQTTWKSILVEKWLKKLKSTRRSLDMSLPLRSCCMNIIDYYATIGRTETTEFDSVHYEIVKQLLRYGASGESCLDVAEGCPPLKTLLSTPVSMEERPFIIPWTSLSQKHKNQLAEVARGLNCNFQEPYWYHNKEIGRGAFGQVFVGIHGKDSMEVAVKRVHYTQQDRDQDIREIRSLAPLLECEHIVRYLTFLQTDDYSYIIMELLEGNLTEYFDSAFYDQRQTKVLCRDVVQGLKYLHEQKIIHRDLKPKNILYRTDPKLCLKIADFGLSRRIDVITFNTVMATGVGTRGWIAPEVMTSTAHEHSRSSDVFSCGLVFHYILSKDHRHPFSPADCADKSELEIIPKTETNILNNKMEGWDSGLDPEASHVITGMLNCTNEKERPTASMLLHHPMFWSKKKKLDFLSAVGNQEEFECPRAKRPAPSSGIFNNSEVWQVG</sequence>
<evidence type="ECO:0000256" key="1">
    <source>
        <dbReference type="ARBA" id="ARBA00022741"/>
    </source>
</evidence>
<dbReference type="AlphaFoldDB" id="A0A913X987"/>
<dbReference type="Pfam" id="PF00069">
    <property type="entry name" value="Pkinase"/>
    <property type="match status" value="1"/>
</dbReference>
<dbReference type="GO" id="GO:0070059">
    <property type="term" value="P:intrinsic apoptotic signaling pathway in response to endoplasmic reticulum stress"/>
    <property type="evidence" value="ECO:0007669"/>
    <property type="project" value="TreeGrafter"/>
</dbReference>
<proteinExistence type="inferred from homology"/>
<name>A0A913X987_EXADI</name>
<organism evidence="7 8">
    <name type="scientific">Exaiptasia diaphana</name>
    <name type="common">Tropical sea anemone</name>
    <name type="synonym">Aiptasia pulchella</name>
    <dbReference type="NCBI Taxonomy" id="2652724"/>
    <lineage>
        <taxon>Eukaryota</taxon>
        <taxon>Metazoa</taxon>
        <taxon>Cnidaria</taxon>
        <taxon>Anthozoa</taxon>
        <taxon>Hexacorallia</taxon>
        <taxon>Actiniaria</taxon>
        <taxon>Aiptasiidae</taxon>
        <taxon>Exaiptasia</taxon>
    </lineage>
</organism>
<evidence type="ECO:0000256" key="4">
    <source>
        <dbReference type="RuleBase" id="RU000304"/>
    </source>
</evidence>
<dbReference type="GO" id="GO:0036498">
    <property type="term" value="P:IRE1-mediated unfolded protein response"/>
    <property type="evidence" value="ECO:0007669"/>
    <property type="project" value="TreeGrafter"/>
</dbReference>
<dbReference type="RefSeq" id="XP_020901019.2">
    <property type="nucleotide sequence ID" value="XM_021045360.2"/>
</dbReference>
<dbReference type="KEGG" id="epa:110239627"/>
<dbReference type="GO" id="GO:1990604">
    <property type="term" value="C:IRE1-TRAF2-ASK1 complex"/>
    <property type="evidence" value="ECO:0007669"/>
    <property type="project" value="TreeGrafter"/>
</dbReference>
<accession>A0A913X987</accession>
<feature type="binding site" evidence="3">
    <location>
        <position position="217"/>
    </location>
    <ligand>
        <name>ATP</name>
        <dbReference type="ChEBI" id="CHEBI:30616"/>
    </ligand>
</feature>
<dbReference type="OrthoDB" id="5975584at2759"/>
<dbReference type="PROSITE" id="PS50011">
    <property type="entry name" value="PROTEIN_KINASE_DOM"/>
    <property type="match status" value="1"/>
</dbReference>
<evidence type="ECO:0000313" key="8">
    <source>
        <dbReference type="Proteomes" id="UP000887567"/>
    </source>
</evidence>
<evidence type="ECO:0000256" key="3">
    <source>
        <dbReference type="PROSITE-ProRule" id="PRU10141"/>
    </source>
</evidence>
<dbReference type="PROSITE" id="PS00107">
    <property type="entry name" value="PROTEIN_KINASE_ATP"/>
    <property type="match status" value="1"/>
</dbReference>
<keyword evidence="4" id="KW-0723">Serine/threonine-protein kinase</keyword>
<feature type="domain" description="Protein kinase" evidence="6">
    <location>
        <begin position="188"/>
        <end position="454"/>
    </location>
</feature>